<comment type="caution">
    <text evidence="8">The sequence shown here is derived from an EMBL/GenBank/DDBJ whole genome shotgun (WGS) entry which is preliminary data.</text>
</comment>
<feature type="domain" description="FAD-binding FR-type" evidence="7">
    <location>
        <begin position="37"/>
        <end position="162"/>
    </location>
</feature>
<dbReference type="InterPro" id="IPR001834">
    <property type="entry name" value="CBR-like"/>
</dbReference>
<keyword evidence="6" id="KW-0812">Transmembrane</keyword>
<comment type="similarity">
    <text evidence="2">Belongs to the flavoprotein pyridine nucleotide cytochrome reductase family.</text>
</comment>
<dbReference type="Gene3D" id="2.40.30.10">
    <property type="entry name" value="Translation factors"/>
    <property type="match status" value="1"/>
</dbReference>
<proteinExistence type="inferred from homology"/>
<sequence length="164" mass="18529">MDRAAVARLAVPVTVLTLSVSLLWYIWPKKRRVFLARERKRARIAEVRELSPDTKLFRISLGAPDTILGLPVGKHITIFAPNPETCLKNGTWNGKPDPDRGNQEIERKYTPVTGNETPGHVDLVIKVYRPGSTKMPDGISMGVRWRIWTARCLAISSKSWARWA</sequence>
<dbReference type="Pfam" id="PF00970">
    <property type="entry name" value="FAD_binding_6"/>
    <property type="match status" value="2"/>
</dbReference>
<protein>
    <recommendedName>
        <fullName evidence="7">FAD-binding FR-type domain-containing protein</fullName>
    </recommendedName>
</protein>
<evidence type="ECO:0000256" key="2">
    <source>
        <dbReference type="ARBA" id="ARBA00006105"/>
    </source>
</evidence>
<dbReference type="PANTHER" id="PTHR19370">
    <property type="entry name" value="NADH-CYTOCHROME B5 REDUCTASE"/>
    <property type="match status" value="1"/>
</dbReference>
<dbReference type="Proteomes" id="UP001189429">
    <property type="component" value="Unassembled WGS sequence"/>
</dbReference>
<dbReference type="PANTHER" id="PTHR19370:SF184">
    <property type="entry name" value="NADH-CYTOCHROME B5 REDUCTASE-LIKE"/>
    <property type="match status" value="1"/>
</dbReference>
<evidence type="ECO:0000313" key="8">
    <source>
        <dbReference type="EMBL" id="CAK0854158.1"/>
    </source>
</evidence>
<evidence type="ECO:0000256" key="3">
    <source>
        <dbReference type="ARBA" id="ARBA00022630"/>
    </source>
</evidence>
<evidence type="ECO:0000256" key="6">
    <source>
        <dbReference type="SAM" id="Phobius"/>
    </source>
</evidence>
<gene>
    <name evidence="8" type="ORF">PCOR1329_LOCUS45363</name>
</gene>
<evidence type="ECO:0000259" key="7">
    <source>
        <dbReference type="PROSITE" id="PS51384"/>
    </source>
</evidence>
<name>A0ABN9U5C9_9DINO</name>
<evidence type="ECO:0000313" key="9">
    <source>
        <dbReference type="Proteomes" id="UP001189429"/>
    </source>
</evidence>
<organism evidence="8 9">
    <name type="scientific">Prorocentrum cordatum</name>
    <dbReference type="NCBI Taxonomy" id="2364126"/>
    <lineage>
        <taxon>Eukaryota</taxon>
        <taxon>Sar</taxon>
        <taxon>Alveolata</taxon>
        <taxon>Dinophyceae</taxon>
        <taxon>Prorocentrales</taxon>
        <taxon>Prorocentraceae</taxon>
        <taxon>Prorocentrum</taxon>
    </lineage>
</organism>
<evidence type="ECO:0000256" key="5">
    <source>
        <dbReference type="ARBA" id="ARBA00023002"/>
    </source>
</evidence>
<keyword evidence="6" id="KW-0472">Membrane</keyword>
<keyword evidence="5" id="KW-0560">Oxidoreductase</keyword>
<dbReference type="SUPFAM" id="SSF63380">
    <property type="entry name" value="Riboflavin synthase domain-like"/>
    <property type="match status" value="1"/>
</dbReference>
<comment type="cofactor">
    <cofactor evidence="1">
        <name>FAD</name>
        <dbReference type="ChEBI" id="CHEBI:57692"/>
    </cofactor>
</comment>
<keyword evidence="9" id="KW-1185">Reference proteome</keyword>
<keyword evidence="6" id="KW-1133">Transmembrane helix</keyword>
<dbReference type="InterPro" id="IPR008333">
    <property type="entry name" value="Cbr1-like_FAD-bd_dom"/>
</dbReference>
<dbReference type="InterPro" id="IPR017927">
    <property type="entry name" value="FAD-bd_FR_type"/>
</dbReference>
<keyword evidence="4" id="KW-0274">FAD</keyword>
<feature type="transmembrane region" description="Helical" evidence="6">
    <location>
        <begin position="6"/>
        <end position="27"/>
    </location>
</feature>
<dbReference type="PROSITE" id="PS51384">
    <property type="entry name" value="FAD_FR"/>
    <property type="match status" value="1"/>
</dbReference>
<reference evidence="8" key="1">
    <citation type="submission" date="2023-10" db="EMBL/GenBank/DDBJ databases">
        <authorList>
            <person name="Chen Y."/>
            <person name="Shah S."/>
            <person name="Dougan E. K."/>
            <person name="Thang M."/>
            <person name="Chan C."/>
        </authorList>
    </citation>
    <scope>NUCLEOTIDE SEQUENCE [LARGE SCALE GENOMIC DNA]</scope>
</reference>
<dbReference type="EMBL" id="CAUYUJ010015455">
    <property type="protein sequence ID" value="CAK0854158.1"/>
    <property type="molecule type" value="Genomic_DNA"/>
</dbReference>
<evidence type="ECO:0000256" key="4">
    <source>
        <dbReference type="ARBA" id="ARBA00022827"/>
    </source>
</evidence>
<evidence type="ECO:0000256" key="1">
    <source>
        <dbReference type="ARBA" id="ARBA00001974"/>
    </source>
</evidence>
<keyword evidence="3" id="KW-0285">Flavoprotein</keyword>
<dbReference type="InterPro" id="IPR017938">
    <property type="entry name" value="Riboflavin_synthase-like_b-brl"/>
</dbReference>
<accession>A0ABN9U5C9</accession>